<dbReference type="AlphaFoldDB" id="A0A8H5YDM4"/>
<protein>
    <submittedName>
        <fullName evidence="5">Trascription factor</fullName>
    </submittedName>
</protein>
<evidence type="ECO:0000313" key="6">
    <source>
        <dbReference type="Proteomes" id="UP000544331"/>
    </source>
</evidence>
<evidence type="ECO:0000259" key="4">
    <source>
        <dbReference type="Pfam" id="PF04082"/>
    </source>
</evidence>
<keyword evidence="6" id="KW-1185">Reference proteome</keyword>
<evidence type="ECO:0000256" key="3">
    <source>
        <dbReference type="SAM" id="MobiDB-lite"/>
    </source>
</evidence>
<name>A0A8H5YDM4_9HYPO</name>
<dbReference type="GO" id="GO:0008270">
    <property type="term" value="F:zinc ion binding"/>
    <property type="evidence" value="ECO:0007669"/>
    <property type="project" value="InterPro"/>
</dbReference>
<dbReference type="Pfam" id="PF04082">
    <property type="entry name" value="Fungal_trans"/>
    <property type="match status" value="1"/>
</dbReference>
<dbReference type="InterPro" id="IPR007219">
    <property type="entry name" value="XnlR_reg_dom"/>
</dbReference>
<feature type="domain" description="Xylanolytic transcriptional activator regulatory" evidence="4">
    <location>
        <begin position="141"/>
        <end position="320"/>
    </location>
</feature>
<dbReference type="PANTHER" id="PTHR31001:SF87">
    <property type="entry name" value="COL-21"/>
    <property type="match status" value="1"/>
</dbReference>
<evidence type="ECO:0000256" key="1">
    <source>
        <dbReference type="ARBA" id="ARBA00004123"/>
    </source>
</evidence>
<dbReference type="OrthoDB" id="5344325at2759"/>
<evidence type="ECO:0000256" key="2">
    <source>
        <dbReference type="ARBA" id="ARBA00023242"/>
    </source>
</evidence>
<gene>
    <name evidence="5" type="ORF">FMUND_9412</name>
</gene>
<proteinExistence type="predicted"/>
<dbReference type="GO" id="GO:0005634">
    <property type="term" value="C:nucleus"/>
    <property type="evidence" value="ECO:0007669"/>
    <property type="project" value="UniProtKB-SubCell"/>
</dbReference>
<comment type="caution">
    <text evidence="5">The sequence shown here is derived from an EMBL/GenBank/DDBJ whole genome shotgun (WGS) entry which is preliminary data.</text>
</comment>
<sequence>MDDFVTSSAVNLSAIEKTIPPSSGSNPQEKDKDAVKSGEQARAEPAAAPVDQTLIAKQAVNSISPVARFDDATSSCTSLAESFGYFENSRCNALAMVGMCTGYQHAHGGARDKTLSPSRVLAVQECLQTIPSRSTIDFLVQHFISHVNWMVQFVHPPWFLNKYHHWWTIEKLAVVEDVEFAVLLLRICLYAAQFLPSPAYTADRIRGTPLADIRSTCSKAADVLTDICAQSDPRGSLFRVLHLLCDGLVLHCAGKTTAFWATLGRAVLAAQRVGLHEDVESLLHEADEVDKEMHRWAFCNLYVLDSTLSFTLDRMPFLPDMLRQEVMPRMHLGPENGYPEPFLDRILTARLVAFWRNMTPKHNVTYDGMAIETLFNKFCQEFISMLPPVFALQPDRQHDEQVPALPLQRQLLHVNIYLFASLSFRRVLMRDTSQDCYLPSYKRVLLSSQLTFLASLALKCLDCTHTLHTLMGGSQMRCPVLISSLFEMALVLVCLCARRDVRADGDQDDPHVTVGGELIGISMEGPPTRDVCMQALQKALGALQMLADVSDMAEVGARHLEELMATVTDEVGDSKFDPPHEASGDDLVDNWDWESFPENMVLDLDFALDTIICQPVDDME</sequence>
<keyword evidence="2" id="KW-0539">Nucleus</keyword>
<accession>A0A8H5YDM4</accession>
<dbReference type="PANTHER" id="PTHR31001">
    <property type="entry name" value="UNCHARACTERIZED TRANSCRIPTIONAL REGULATORY PROTEIN"/>
    <property type="match status" value="1"/>
</dbReference>
<dbReference type="InterPro" id="IPR050613">
    <property type="entry name" value="Sec_Metabolite_Reg"/>
</dbReference>
<dbReference type="EMBL" id="JAAOAN010000327">
    <property type="protein sequence ID" value="KAF5710633.1"/>
    <property type="molecule type" value="Genomic_DNA"/>
</dbReference>
<dbReference type="CDD" id="cd12148">
    <property type="entry name" value="fungal_TF_MHR"/>
    <property type="match status" value="1"/>
</dbReference>
<evidence type="ECO:0000313" key="5">
    <source>
        <dbReference type="EMBL" id="KAF5710633.1"/>
    </source>
</evidence>
<feature type="compositionally biased region" description="Basic and acidic residues" evidence="3">
    <location>
        <begin position="28"/>
        <end position="42"/>
    </location>
</feature>
<dbReference type="Proteomes" id="UP000544331">
    <property type="component" value="Unassembled WGS sequence"/>
</dbReference>
<organism evidence="5 6">
    <name type="scientific">Fusarium mundagurra</name>
    <dbReference type="NCBI Taxonomy" id="1567541"/>
    <lineage>
        <taxon>Eukaryota</taxon>
        <taxon>Fungi</taxon>
        <taxon>Dikarya</taxon>
        <taxon>Ascomycota</taxon>
        <taxon>Pezizomycotina</taxon>
        <taxon>Sordariomycetes</taxon>
        <taxon>Hypocreomycetidae</taxon>
        <taxon>Hypocreales</taxon>
        <taxon>Nectriaceae</taxon>
        <taxon>Fusarium</taxon>
        <taxon>Fusarium fujikuroi species complex</taxon>
    </lineage>
</organism>
<comment type="subcellular location">
    <subcellularLocation>
        <location evidence="1">Nucleus</location>
    </subcellularLocation>
</comment>
<dbReference type="GO" id="GO:0006351">
    <property type="term" value="P:DNA-templated transcription"/>
    <property type="evidence" value="ECO:0007669"/>
    <property type="project" value="InterPro"/>
</dbReference>
<dbReference type="GO" id="GO:0003677">
    <property type="term" value="F:DNA binding"/>
    <property type="evidence" value="ECO:0007669"/>
    <property type="project" value="InterPro"/>
</dbReference>
<feature type="region of interest" description="Disordered" evidence="3">
    <location>
        <begin position="15"/>
        <end position="48"/>
    </location>
</feature>
<reference evidence="5 6" key="1">
    <citation type="submission" date="2020-05" db="EMBL/GenBank/DDBJ databases">
        <title>Identification and distribution of gene clusters putatively required for synthesis of sphingolipid metabolism inhibitors in phylogenetically diverse species of the filamentous fungus Fusarium.</title>
        <authorList>
            <person name="Kim H.-S."/>
            <person name="Busman M."/>
            <person name="Brown D.W."/>
            <person name="Divon H."/>
            <person name="Uhlig S."/>
            <person name="Proctor R.H."/>
        </authorList>
    </citation>
    <scope>NUCLEOTIDE SEQUENCE [LARGE SCALE GENOMIC DNA]</scope>
    <source>
        <strain evidence="5 6">NRRL 66235</strain>
    </source>
</reference>